<protein>
    <submittedName>
        <fullName evidence="1">Uncharacterized protein</fullName>
    </submittedName>
</protein>
<organism evidence="1 2">
    <name type="scientific">Botryotinia fuckeliana (strain T4)</name>
    <name type="common">Noble rot fungus</name>
    <name type="synonym">Botrytis cinerea</name>
    <dbReference type="NCBI Taxonomy" id="999810"/>
    <lineage>
        <taxon>Eukaryota</taxon>
        <taxon>Fungi</taxon>
        <taxon>Dikarya</taxon>
        <taxon>Ascomycota</taxon>
        <taxon>Pezizomycotina</taxon>
        <taxon>Leotiomycetes</taxon>
        <taxon>Helotiales</taxon>
        <taxon>Sclerotiniaceae</taxon>
        <taxon>Botrytis</taxon>
    </lineage>
</organism>
<proteinExistence type="predicted"/>
<dbReference type="EMBL" id="FQ790322">
    <property type="protein sequence ID" value="CCD50067.1"/>
    <property type="molecule type" value="Genomic_DNA"/>
</dbReference>
<dbReference type="AlphaFoldDB" id="G2YE69"/>
<name>G2YE69_BOTF4</name>
<dbReference type="HOGENOM" id="CLU_2849430_0_0_1"/>
<reference evidence="2" key="1">
    <citation type="journal article" date="2011" name="PLoS Genet.">
        <title>Genomic analysis of the necrotrophic fungal pathogens Sclerotinia sclerotiorum and Botrytis cinerea.</title>
        <authorList>
            <person name="Amselem J."/>
            <person name="Cuomo C.A."/>
            <person name="van Kan J.A."/>
            <person name="Viaud M."/>
            <person name="Benito E.P."/>
            <person name="Couloux A."/>
            <person name="Coutinho P.M."/>
            <person name="de Vries R.P."/>
            <person name="Dyer P.S."/>
            <person name="Fillinger S."/>
            <person name="Fournier E."/>
            <person name="Gout L."/>
            <person name="Hahn M."/>
            <person name="Kohn L."/>
            <person name="Lapalu N."/>
            <person name="Plummer K.M."/>
            <person name="Pradier J.M."/>
            <person name="Quevillon E."/>
            <person name="Sharon A."/>
            <person name="Simon A."/>
            <person name="ten Have A."/>
            <person name="Tudzynski B."/>
            <person name="Tudzynski P."/>
            <person name="Wincker P."/>
            <person name="Andrew M."/>
            <person name="Anthouard V."/>
            <person name="Beever R.E."/>
            <person name="Beffa R."/>
            <person name="Benoit I."/>
            <person name="Bouzid O."/>
            <person name="Brault B."/>
            <person name="Chen Z."/>
            <person name="Choquer M."/>
            <person name="Collemare J."/>
            <person name="Cotton P."/>
            <person name="Danchin E.G."/>
            <person name="Da Silva C."/>
            <person name="Gautier A."/>
            <person name="Giraud C."/>
            <person name="Giraud T."/>
            <person name="Gonzalez C."/>
            <person name="Grossetete S."/>
            <person name="Guldener U."/>
            <person name="Henrissat B."/>
            <person name="Howlett B.J."/>
            <person name="Kodira C."/>
            <person name="Kretschmer M."/>
            <person name="Lappartient A."/>
            <person name="Leroch M."/>
            <person name="Levis C."/>
            <person name="Mauceli E."/>
            <person name="Neuveglise C."/>
            <person name="Oeser B."/>
            <person name="Pearson M."/>
            <person name="Poulain J."/>
            <person name="Poussereau N."/>
            <person name="Quesneville H."/>
            <person name="Rascle C."/>
            <person name="Schumacher J."/>
            <person name="Segurens B."/>
            <person name="Sexton A."/>
            <person name="Silva E."/>
            <person name="Sirven C."/>
            <person name="Soanes D.M."/>
            <person name="Talbot N.J."/>
            <person name="Templeton M."/>
            <person name="Yandava C."/>
            <person name="Yarden O."/>
            <person name="Zeng Q."/>
            <person name="Rollins J.A."/>
            <person name="Lebrun M.H."/>
            <person name="Dickman M."/>
        </authorList>
    </citation>
    <scope>NUCLEOTIDE SEQUENCE [LARGE SCALE GENOMIC DNA]</scope>
    <source>
        <strain evidence="2">T4</strain>
    </source>
</reference>
<evidence type="ECO:0000313" key="2">
    <source>
        <dbReference type="Proteomes" id="UP000008177"/>
    </source>
</evidence>
<accession>G2YE69</accession>
<dbReference type="Proteomes" id="UP000008177">
    <property type="component" value="Unplaced contigs"/>
</dbReference>
<gene>
    <name evidence="1" type="ORF">BofuT4_uP093390.1</name>
</gene>
<evidence type="ECO:0000313" key="1">
    <source>
        <dbReference type="EMBL" id="CCD50067.1"/>
    </source>
</evidence>
<dbReference type="InParanoid" id="G2YE69"/>
<sequence>MTIIRKRILGAIMSRVKKVCRQKNGVLSFRCSFPLKCDYALLIAGLAASARWPFAQMHSTHEVCG</sequence>